<dbReference type="GO" id="GO:0006412">
    <property type="term" value="P:translation"/>
    <property type="evidence" value="ECO:0007669"/>
    <property type="project" value="UniProtKB-UniRule"/>
</dbReference>
<evidence type="ECO:0000313" key="14">
    <source>
        <dbReference type="Proteomes" id="UP000245468"/>
    </source>
</evidence>
<comment type="catalytic activity">
    <reaction evidence="10 11">
        <text>L-glutamyl-tRNA(Gln) + L-glutamine + ATP + H2O = L-glutaminyl-tRNA(Gln) + L-glutamate + ADP + phosphate + H(+)</text>
        <dbReference type="Rhea" id="RHEA:17521"/>
        <dbReference type="Rhea" id="RHEA-COMP:9681"/>
        <dbReference type="Rhea" id="RHEA-COMP:9684"/>
        <dbReference type="ChEBI" id="CHEBI:15377"/>
        <dbReference type="ChEBI" id="CHEBI:15378"/>
        <dbReference type="ChEBI" id="CHEBI:29985"/>
        <dbReference type="ChEBI" id="CHEBI:30616"/>
        <dbReference type="ChEBI" id="CHEBI:43474"/>
        <dbReference type="ChEBI" id="CHEBI:58359"/>
        <dbReference type="ChEBI" id="CHEBI:78520"/>
        <dbReference type="ChEBI" id="CHEBI:78521"/>
        <dbReference type="ChEBI" id="CHEBI:456216"/>
    </reaction>
</comment>
<dbReference type="InterPro" id="IPR004413">
    <property type="entry name" value="GatB"/>
</dbReference>
<evidence type="ECO:0000256" key="3">
    <source>
        <dbReference type="ARBA" id="ARBA00016923"/>
    </source>
</evidence>
<dbReference type="KEGG" id="psez:HME7025_00310"/>
<evidence type="ECO:0000256" key="8">
    <source>
        <dbReference type="ARBA" id="ARBA00024799"/>
    </source>
</evidence>
<dbReference type="RefSeq" id="WP_109321952.1">
    <property type="nucleotide sequence ID" value="NZ_CP029346.1"/>
</dbReference>
<dbReference type="InterPro" id="IPR018027">
    <property type="entry name" value="Asn/Gln_amidotransferase"/>
</dbReference>
<dbReference type="Pfam" id="PF02934">
    <property type="entry name" value="GatB_N"/>
    <property type="match status" value="1"/>
</dbReference>
<evidence type="ECO:0000256" key="7">
    <source>
        <dbReference type="ARBA" id="ARBA00022917"/>
    </source>
</evidence>
<evidence type="ECO:0000259" key="12">
    <source>
        <dbReference type="SMART" id="SM00845"/>
    </source>
</evidence>
<gene>
    <name evidence="11 13" type="primary">gatB</name>
    <name evidence="13" type="ORF">HME7025_00310</name>
</gene>
<comment type="function">
    <text evidence="8 11">Allows the formation of correctly charged Asn-tRNA(Asn) or Gln-tRNA(Gln) through the transamidation of misacylated Asp-tRNA(Asn) or Glu-tRNA(Gln) in organisms which lack either or both of asparaginyl-tRNA or glutaminyl-tRNA synthetases. The reaction takes place in the presence of glutamine and ATP through an activated phospho-Asp-tRNA(Asn) or phospho-Glu-tRNA(Gln).</text>
</comment>
<evidence type="ECO:0000256" key="6">
    <source>
        <dbReference type="ARBA" id="ARBA00022840"/>
    </source>
</evidence>
<dbReference type="FunFam" id="1.10.10.410:FF:000001">
    <property type="entry name" value="Aspartyl/glutamyl-tRNA(Asn/Gln) amidotransferase subunit B"/>
    <property type="match status" value="1"/>
</dbReference>
<dbReference type="Pfam" id="PF02637">
    <property type="entry name" value="GatB_Yqey"/>
    <property type="match status" value="1"/>
</dbReference>
<keyword evidence="14" id="KW-1185">Reference proteome</keyword>
<evidence type="ECO:0000256" key="2">
    <source>
        <dbReference type="ARBA" id="ARBA00011123"/>
    </source>
</evidence>
<dbReference type="GO" id="GO:0050566">
    <property type="term" value="F:asparaginyl-tRNA synthase (glutamine-hydrolyzing) activity"/>
    <property type="evidence" value="ECO:0007669"/>
    <property type="project" value="RHEA"/>
</dbReference>
<dbReference type="PROSITE" id="PS01234">
    <property type="entry name" value="GATB"/>
    <property type="match status" value="1"/>
</dbReference>
<dbReference type="InterPro" id="IPR006075">
    <property type="entry name" value="Asn/Gln-tRNA_Trfase_suB/E_cat"/>
</dbReference>
<dbReference type="InterPro" id="IPR017958">
    <property type="entry name" value="Gln-tRNA_amidoTrfase_suB_CS"/>
</dbReference>
<keyword evidence="7 11" id="KW-0648">Protein biosynthesis</keyword>
<comment type="catalytic activity">
    <reaction evidence="9 11">
        <text>L-aspartyl-tRNA(Asn) + L-glutamine + ATP + H2O = L-asparaginyl-tRNA(Asn) + L-glutamate + ADP + phosphate + 2 H(+)</text>
        <dbReference type="Rhea" id="RHEA:14513"/>
        <dbReference type="Rhea" id="RHEA-COMP:9674"/>
        <dbReference type="Rhea" id="RHEA-COMP:9677"/>
        <dbReference type="ChEBI" id="CHEBI:15377"/>
        <dbReference type="ChEBI" id="CHEBI:15378"/>
        <dbReference type="ChEBI" id="CHEBI:29985"/>
        <dbReference type="ChEBI" id="CHEBI:30616"/>
        <dbReference type="ChEBI" id="CHEBI:43474"/>
        <dbReference type="ChEBI" id="CHEBI:58359"/>
        <dbReference type="ChEBI" id="CHEBI:78515"/>
        <dbReference type="ChEBI" id="CHEBI:78516"/>
        <dbReference type="ChEBI" id="CHEBI:456216"/>
    </reaction>
</comment>
<reference evidence="14" key="1">
    <citation type="submission" date="2018-05" db="EMBL/GenBank/DDBJ databases">
        <title>Pseudarcicella sp. HME7025 Genome sequencing and assembly.</title>
        <authorList>
            <person name="Kim H."/>
            <person name="Kang H."/>
            <person name="Joh K."/>
        </authorList>
    </citation>
    <scope>NUCLEOTIDE SEQUENCE [LARGE SCALE GENOMIC DNA]</scope>
    <source>
        <strain evidence="14">HME7025</strain>
    </source>
</reference>
<dbReference type="SUPFAM" id="SSF55931">
    <property type="entry name" value="Glutamine synthetase/guanido kinase"/>
    <property type="match status" value="1"/>
</dbReference>
<accession>A0A2S2DS52</accession>
<evidence type="ECO:0000313" key="13">
    <source>
        <dbReference type="EMBL" id="AWL08188.1"/>
    </source>
</evidence>
<sequence>MSTFQSTIYQPVIGLEIHAQLQTDSKIFASDAVRFGREANTLISPISLGHPGTLPFLNKKVVEYAIKMGIAIGSEINEWQYFDRKNYFYPDLPKGYQITQDKTPICIGGKIKVKLKAEEKYISFHHIHLEEDAGKSLHEGDNPFSFIDYNRAGTPLIEMVTDPTLHSSEEAFALVSEVRKLVRYLGICDGNMEEGSLRADVNISLRPIGSTKLGTKVEIKNMNSIRNIQRAIEFECTRQAAMLDAGETIIQETRTFDAHSGRTSSMRVKETMNDYRYFPEPDLAPLHISQEWINEVKSTMPLLPWEQEQELMDQFGLPVYDAHFLADTKEMALYFKEAAAHSKSYKAISNWLMGPVKSHMNESLLHIQDLEISPKNLAEIVDLVEQGVVTHNLAAHQLFPLCLQETTKSPKQLVEENGWGLADNNDELINFVQEVIQAFPDKVKEYHKGKKGLIALFIGEVMKKSKGKADPKLVNQLVQEALAQ</sequence>
<comment type="similarity">
    <text evidence="1 11">Belongs to the GatB/GatE family. GatB subfamily.</text>
</comment>
<evidence type="ECO:0000256" key="9">
    <source>
        <dbReference type="ARBA" id="ARBA00047380"/>
    </source>
</evidence>
<organism evidence="13 14">
    <name type="scientific">Aquirufa nivalisilvae</name>
    <dbReference type="NCBI Taxonomy" id="2516557"/>
    <lineage>
        <taxon>Bacteria</taxon>
        <taxon>Pseudomonadati</taxon>
        <taxon>Bacteroidota</taxon>
        <taxon>Cytophagia</taxon>
        <taxon>Cytophagales</taxon>
        <taxon>Flectobacillaceae</taxon>
        <taxon>Aquirufa</taxon>
    </lineage>
</organism>
<protein>
    <recommendedName>
        <fullName evidence="3 11">Aspartyl/glutamyl-tRNA(Asn/Gln) amidotransferase subunit B</fullName>
        <shortName evidence="11">Asp/Glu-ADT subunit B</shortName>
        <ecNumber evidence="11">6.3.5.-</ecNumber>
    </recommendedName>
</protein>
<evidence type="ECO:0000256" key="10">
    <source>
        <dbReference type="ARBA" id="ARBA00047913"/>
    </source>
</evidence>
<dbReference type="SUPFAM" id="SSF89095">
    <property type="entry name" value="GatB/YqeY motif"/>
    <property type="match status" value="1"/>
</dbReference>
<evidence type="ECO:0000256" key="11">
    <source>
        <dbReference type="HAMAP-Rule" id="MF_00121"/>
    </source>
</evidence>
<dbReference type="EMBL" id="CP029346">
    <property type="protein sequence ID" value="AWL08188.1"/>
    <property type="molecule type" value="Genomic_DNA"/>
</dbReference>
<dbReference type="EC" id="6.3.5.-" evidence="11"/>
<dbReference type="InterPro" id="IPR003789">
    <property type="entry name" value="Asn/Gln_tRNA_amidoTrase-B-like"/>
</dbReference>
<comment type="subunit">
    <text evidence="2 11">Heterotrimer of A, B and C subunits.</text>
</comment>
<dbReference type="Gene3D" id="1.10.10.410">
    <property type="match status" value="1"/>
</dbReference>
<keyword evidence="4 11" id="KW-0436">Ligase</keyword>
<dbReference type="SMART" id="SM00845">
    <property type="entry name" value="GatB_Yqey"/>
    <property type="match status" value="1"/>
</dbReference>
<dbReference type="GO" id="GO:0050567">
    <property type="term" value="F:glutaminyl-tRNA synthase (glutamine-hydrolyzing) activity"/>
    <property type="evidence" value="ECO:0007669"/>
    <property type="project" value="UniProtKB-UniRule"/>
</dbReference>
<dbReference type="NCBIfam" id="NF004014">
    <property type="entry name" value="PRK05477.1-4"/>
    <property type="match status" value="1"/>
</dbReference>
<dbReference type="PANTHER" id="PTHR11659">
    <property type="entry name" value="GLUTAMYL-TRNA GLN AMIDOTRANSFERASE SUBUNIT B MITOCHONDRIAL AND PROKARYOTIC PET112-RELATED"/>
    <property type="match status" value="1"/>
</dbReference>
<dbReference type="InterPro" id="IPR023168">
    <property type="entry name" value="GatB_Yqey_C_2"/>
</dbReference>
<dbReference type="InterPro" id="IPR017959">
    <property type="entry name" value="Asn/Gln-tRNA_amidoTrfase_suB/E"/>
</dbReference>
<dbReference type="OrthoDB" id="9804078at2"/>
<keyword evidence="5 11" id="KW-0547">Nucleotide-binding</keyword>
<feature type="domain" description="Asn/Gln amidotransferase" evidence="12">
    <location>
        <begin position="333"/>
        <end position="482"/>
    </location>
</feature>
<keyword evidence="6 11" id="KW-0067">ATP-binding</keyword>
<evidence type="ECO:0000256" key="1">
    <source>
        <dbReference type="ARBA" id="ARBA00005306"/>
    </source>
</evidence>
<proteinExistence type="inferred from homology"/>
<evidence type="ECO:0000256" key="5">
    <source>
        <dbReference type="ARBA" id="ARBA00022741"/>
    </source>
</evidence>
<dbReference type="HAMAP" id="MF_00121">
    <property type="entry name" value="GatB"/>
    <property type="match status" value="1"/>
</dbReference>
<evidence type="ECO:0000256" key="4">
    <source>
        <dbReference type="ARBA" id="ARBA00022598"/>
    </source>
</evidence>
<dbReference type="NCBIfam" id="TIGR00133">
    <property type="entry name" value="gatB"/>
    <property type="match status" value="1"/>
</dbReference>
<dbReference type="GO" id="GO:0005524">
    <property type="term" value="F:ATP binding"/>
    <property type="evidence" value="ECO:0007669"/>
    <property type="project" value="UniProtKB-KW"/>
</dbReference>
<dbReference type="NCBIfam" id="NF004012">
    <property type="entry name" value="PRK05477.1-2"/>
    <property type="match status" value="1"/>
</dbReference>
<name>A0A2S2DS52_9BACT</name>
<dbReference type="AlphaFoldDB" id="A0A2S2DS52"/>
<dbReference type="Proteomes" id="UP000245468">
    <property type="component" value="Chromosome"/>
</dbReference>
<dbReference type="InterPro" id="IPR014746">
    <property type="entry name" value="Gln_synth/guanido_kin_cat_dom"/>
</dbReference>